<dbReference type="EnsemblMetazoa" id="AFUN011957-RA">
    <property type="protein sequence ID" value="AFUN011957-PA"/>
    <property type="gene ID" value="AFUN011957"/>
</dbReference>
<sequence>MLTKIKEQHSFTIHRHYLWSDAGVCLAWIKSANSTRYQQFVLVREGEILTTTDPRDWRWVPSNLNVADLSTKWNAGPELTNENPWFTGPHFLHETEARWPVKESVPESNEEARVTHLHIQQAVHPIGLSRFSLWSKLFRATAYIVRYKDNLKRNADGQPLDLRVLR</sequence>
<reference evidence="1" key="1">
    <citation type="submission" date="2020-05" db="UniProtKB">
        <authorList>
            <consortium name="EnsemblMetazoa"/>
        </authorList>
    </citation>
    <scope>IDENTIFICATION</scope>
    <source>
        <strain evidence="1">FUMOZ</strain>
    </source>
</reference>
<proteinExistence type="predicted"/>
<dbReference type="PANTHER" id="PTHR47331">
    <property type="entry name" value="PHD-TYPE DOMAIN-CONTAINING PROTEIN"/>
    <property type="match status" value="1"/>
</dbReference>
<accession>A0A182S074</accession>
<evidence type="ECO:0000313" key="1">
    <source>
        <dbReference type="EnsemblMetazoa" id="AFUN011957-PA"/>
    </source>
</evidence>
<protein>
    <submittedName>
        <fullName evidence="1">Uncharacterized protein</fullName>
    </submittedName>
</protein>
<name>A0A182S074_ANOFN</name>
<dbReference type="AlphaFoldDB" id="A0A182S074"/>
<dbReference type="VEuPathDB" id="VectorBase:AFUN2_003669"/>
<organism evidence="1">
    <name type="scientific">Anopheles funestus</name>
    <name type="common">African malaria mosquito</name>
    <dbReference type="NCBI Taxonomy" id="62324"/>
    <lineage>
        <taxon>Eukaryota</taxon>
        <taxon>Metazoa</taxon>
        <taxon>Ecdysozoa</taxon>
        <taxon>Arthropoda</taxon>
        <taxon>Hexapoda</taxon>
        <taxon>Insecta</taxon>
        <taxon>Pterygota</taxon>
        <taxon>Neoptera</taxon>
        <taxon>Endopterygota</taxon>
        <taxon>Diptera</taxon>
        <taxon>Nematocera</taxon>
        <taxon>Culicoidea</taxon>
        <taxon>Culicidae</taxon>
        <taxon>Anophelinae</taxon>
        <taxon>Anopheles</taxon>
    </lineage>
</organism>
<dbReference type="STRING" id="62324.A0A182S074"/>
<dbReference type="VEuPathDB" id="VectorBase:AFUN011957"/>